<dbReference type="Proteomes" id="UP000015100">
    <property type="component" value="Unassembled WGS sequence"/>
</dbReference>
<reference evidence="2 3" key="1">
    <citation type="journal article" date="2013" name="PLoS Genet.">
        <title>Genomic mechanisms accounting for the adaptation to parasitism in nematode-trapping fungi.</title>
        <authorList>
            <person name="Meerupati T."/>
            <person name="Andersson K.M."/>
            <person name="Friman E."/>
            <person name="Kumar D."/>
            <person name="Tunlid A."/>
            <person name="Ahren D."/>
        </authorList>
    </citation>
    <scope>NUCLEOTIDE SEQUENCE [LARGE SCALE GENOMIC DNA]</scope>
    <source>
        <strain evidence="2 3">CBS 200.50</strain>
    </source>
</reference>
<dbReference type="OMA" id="AGFPRFN"/>
<reference evidence="3" key="2">
    <citation type="submission" date="2013-04" db="EMBL/GenBank/DDBJ databases">
        <title>Genomic mechanisms accounting for the adaptation to parasitism in nematode-trapping fungi.</title>
        <authorList>
            <person name="Ahren D.G."/>
        </authorList>
    </citation>
    <scope>NUCLEOTIDE SEQUENCE [LARGE SCALE GENOMIC DNA]</scope>
    <source>
        <strain evidence="3">CBS 200.50</strain>
    </source>
</reference>
<evidence type="ECO:0008006" key="4">
    <source>
        <dbReference type="Google" id="ProtNLM"/>
    </source>
</evidence>
<dbReference type="STRING" id="1284197.S8A7C9"/>
<evidence type="ECO:0000313" key="2">
    <source>
        <dbReference type="EMBL" id="EPS38885.1"/>
    </source>
</evidence>
<proteinExistence type="predicted"/>
<dbReference type="eggNOG" id="ENOG502RYQA">
    <property type="taxonomic scope" value="Eukaryota"/>
</dbReference>
<keyword evidence="1" id="KW-0812">Transmembrane</keyword>
<gene>
    <name evidence="2" type="ORF">H072_7364</name>
</gene>
<protein>
    <recommendedName>
        <fullName evidence="4">Glycosyltransferase family 69 protein</fullName>
    </recommendedName>
</protein>
<feature type="transmembrane region" description="Helical" evidence="1">
    <location>
        <begin position="56"/>
        <end position="78"/>
    </location>
</feature>
<dbReference type="EMBL" id="AQGS01000522">
    <property type="protein sequence ID" value="EPS38885.1"/>
    <property type="molecule type" value="Genomic_DNA"/>
</dbReference>
<evidence type="ECO:0000256" key="1">
    <source>
        <dbReference type="SAM" id="Phobius"/>
    </source>
</evidence>
<dbReference type="PANTHER" id="PTHR34144">
    <property type="entry name" value="CHROMOSOME 8, WHOLE GENOME SHOTGUN SEQUENCE"/>
    <property type="match status" value="1"/>
</dbReference>
<sequence>MASAMLARLFQQDYQPIPNSAYEVENPSASRRHHVPSNCYNRYRGCSTGRAKWRKLLLRGLLITIGANFVLLLLTPIFNPSYSKRPAHFSGRNVRNETVFIAANIIDEGLIRGAWGRSVRGLVELIGPENVFLSIYENDSGPGVKSALKEFAADINCRSAVVSGHIDKSKLPTVQILPHDARVKRIRYLADVRNNAIEPITNFELLHSTTAPFSTPLTKFDKLLFLNDIVFSPRDAADLLFSTNMQADGRTRYNAACAMDFIDPIKFYDRLALRDNEYFESGLPIYPWFVRTGQRAESWHDVVNQKDAVRVKSCWGGMIAFEARWFTESLGKDLTPLQFRSEPDTFWDASECCLVNADLEYLVQKVDGTPVETFVNPYIRVAYNEKTFKWLEFTRRFERLGLLLQMGISWLSGMPRISARIGDVTGEKVIRQEWVYTEPTNQEGRDIDNQDYTLEDIPKFGSWQKEERTVTPGGYCGFPGLLALKNHYNENERPWESIRSVAAAE</sequence>
<dbReference type="PANTHER" id="PTHR34144:SF8">
    <property type="entry name" value="GLYCOSYLTRANSFERASE FAMILY 69 PROTEIN"/>
    <property type="match status" value="1"/>
</dbReference>
<dbReference type="HOGENOM" id="CLU_022271_0_0_1"/>
<dbReference type="InterPro" id="IPR021047">
    <property type="entry name" value="Mannosyltransferase_CMT1"/>
</dbReference>
<comment type="caution">
    <text evidence="2">The sequence shown here is derived from an EMBL/GenBank/DDBJ whole genome shotgun (WGS) entry which is preliminary data.</text>
</comment>
<keyword evidence="1" id="KW-1133">Transmembrane helix</keyword>
<dbReference type="OrthoDB" id="262547at2759"/>
<keyword evidence="3" id="KW-1185">Reference proteome</keyword>
<accession>S8A7C9</accession>
<name>S8A7C9_DACHA</name>
<dbReference type="AlphaFoldDB" id="S8A7C9"/>
<organism evidence="2 3">
    <name type="scientific">Dactylellina haptotyla (strain CBS 200.50)</name>
    <name type="common">Nematode-trapping fungus</name>
    <name type="synonym">Monacrosporium haptotylum</name>
    <dbReference type="NCBI Taxonomy" id="1284197"/>
    <lineage>
        <taxon>Eukaryota</taxon>
        <taxon>Fungi</taxon>
        <taxon>Dikarya</taxon>
        <taxon>Ascomycota</taxon>
        <taxon>Pezizomycotina</taxon>
        <taxon>Orbiliomycetes</taxon>
        <taxon>Orbiliales</taxon>
        <taxon>Orbiliaceae</taxon>
        <taxon>Dactylellina</taxon>
    </lineage>
</organism>
<keyword evidence="1" id="KW-0472">Membrane</keyword>
<dbReference type="Pfam" id="PF11735">
    <property type="entry name" value="CAP59_mtransfer"/>
    <property type="match status" value="1"/>
</dbReference>
<evidence type="ECO:0000313" key="3">
    <source>
        <dbReference type="Proteomes" id="UP000015100"/>
    </source>
</evidence>